<feature type="region of interest" description="Disordered" evidence="1">
    <location>
        <begin position="1"/>
        <end position="21"/>
    </location>
</feature>
<proteinExistence type="predicted"/>
<dbReference type="EMBL" id="KN838832">
    <property type="protein sequence ID" value="KIJ93654.1"/>
    <property type="molecule type" value="Genomic_DNA"/>
</dbReference>
<dbReference type="Proteomes" id="UP000054477">
    <property type="component" value="Unassembled WGS sequence"/>
</dbReference>
<keyword evidence="3" id="KW-1185">Reference proteome</keyword>
<dbReference type="Gene3D" id="1.20.1280.50">
    <property type="match status" value="1"/>
</dbReference>
<sequence>TMSNDSHTQSANATCAPNEVEPNINPDLLPILKYVAEIINAGNDMDPSPDQAALMQKIVGLLEGKKNLSHAPGSLIMRCKAVLSPIRRVPTEIWSMIFLMSLNADEDYNEDYFVEAREDEAPLNIAGVCQRWRAIALSTPSLWRSLEITRTADLHSSHPHPELTFLWLARSAPHPISFSFGTEEDNFYTMRELEDFHEPKRNFPLLQIVIVELLVCMPRWRTVHLDLPFLDGYDFPMPETGAPLLDSLKVTRRTSQSWTRIDQFIHRIWVNAPRLRRFDMKDETECSRGDKTLLPLPSRLTELRLEYDL</sequence>
<reference evidence="3" key="2">
    <citation type="submission" date="2015-01" db="EMBL/GenBank/DDBJ databases">
        <title>Evolutionary Origins and Diversification of the Mycorrhizal Mutualists.</title>
        <authorList>
            <consortium name="DOE Joint Genome Institute"/>
            <consortium name="Mycorrhizal Genomics Consortium"/>
            <person name="Kohler A."/>
            <person name="Kuo A."/>
            <person name="Nagy L.G."/>
            <person name="Floudas D."/>
            <person name="Copeland A."/>
            <person name="Barry K.W."/>
            <person name="Cichocki N."/>
            <person name="Veneault-Fourrey C."/>
            <person name="LaButti K."/>
            <person name="Lindquist E.A."/>
            <person name="Lipzen A."/>
            <person name="Lundell T."/>
            <person name="Morin E."/>
            <person name="Murat C."/>
            <person name="Riley R."/>
            <person name="Ohm R."/>
            <person name="Sun H."/>
            <person name="Tunlid A."/>
            <person name="Henrissat B."/>
            <person name="Grigoriev I.V."/>
            <person name="Hibbett D.S."/>
            <person name="Martin F."/>
        </authorList>
    </citation>
    <scope>NUCLEOTIDE SEQUENCE [LARGE SCALE GENOMIC DNA]</scope>
    <source>
        <strain evidence="3">LaAM-08-1</strain>
    </source>
</reference>
<evidence type="ECO:0000256" key="1">
    <source>
        <dbReference type="SAM" id="MobiDB-lite"/>
    </source>
</evidence>
<name>A0A0C9WIW5_9AGAR</name>
<dbReference type="OrthoDB" id="2973282at2759"/>
<feature type="non-terminal residue" evidence="2">
    <location>
        <position position="309"/>
    </location>
</feature>
<dbReference type="AlphaFoldDB" id="A0A0C9WIW5"/>
<dbReference type="STRING" id="1095629.A0A0C9WIW5"/>
<feature type="compositionally biased region" description="Polar residues" evidence="1">
    <location>
        <begin position="1"/>
        <end position="15"/>
    </location>
</feature>
<dbReference type="InterPro" id="IPR036047">
    <property type="entry name" value="F-box-like_dom_sf"/>
</dbReference>
<protein>
    <recommendedName>
        <fullName evidence="4">F-box domain-containing protein</fullName>
    </recommendedName>
</protein>
<evidence type="ECO:0008006" key="4">
    <source>
        <dbReference type="Google" id="ProtNLM"/>
    </source>
</evidence>
<gene>
    <name evidence="2" type="ORF">K443DRAFT_32739</name>
</gene>
<accession>A0A0C9WIW5</accession>
<dbReference type="SUPFAM" id="SSF81383">
    <property type="entry name" value="F-box domain"/>
    <property type="match status" value="1"/>
</dbReference>
<feature type="non-terminal residue" evidence="2">
    <location>
        <position position="1"/>
    </location>
</feature>
<dbReference type="HOGENOM" id="CLU_901825_0_0_1"/>
<evidence type="ECO:0000313" key="3">
    <source>
        <dbReference type="Proteomes" id="UP000054477"/>
    </source>
</evidence>
<reference evidence="2 3" key="1">
    <citation type="submission" date="2014-04" db="EMBL/GenBank/DDBJ databases">
        <authorList>
            <consortium name="DOE Joint Genome Institute"/>
            <person name="Kuo A."/>
            <person name="Kohler A."/>
            <person name="Nagy L.G."/>
            <person name="Floudas D."/>
            <person name="Copeland A."/>
            <person name="Barry K.W."/>
            <person name="Cichocki N."/>
            <person name="Veneault-Fourrey C."/>
            <person name="LaButti K."/>
            <person name="Lindquist E.A."/>
            <person name="Lipzen A."/>
            <person name="Lundell T."/>
            <person name="Morin E."/>
            <person name="Murat C."/>
            <person name="Sun H."/>
            <person name="Tunlid A."/>
            <person name="Henrissat B."/>
            <person name="Grigoriev I.V."/>
            <person name="Hibbett D.S."/>
            <person name="Martin F."/>
            <person name="Nordberg H.P."/>
            <person name="Cantor M.N."/>
            <person name="Hua S.X."/>
        </authorList>
    </citation>
    <scope>NUCLEOTIDE SEQUENCE [LARGE SCALE GENOMIC DNA]</scope>
    <source>
        <strain evidence="2 3">LaAM-08-1</strain>
    </source>
</reference>
<organism evidence="2 3">
    <name type="scientific">Laccaria amethystina LaAM-08-1</name>
    <dbReference type="NCBI Taxonomy" id="1095629"/>
    <lineage>
        <taxon>Eukaryota</taxon>
        <taxon>Fungi</taxon>
        <taxon>Dikarya</taxon>
        <taxon>Basidiomycota</taxon>
        <taxon>Agaricomycotina</taxon>
        <taxon>Agaricomycetes</taxon>
        <taxon>Agaricomycetidae</taxon>
        <taxon>Agaricales</taxon>
        <taxon>Agaricineae</taxon>
        <taxon>Hydnangiaceae</taxon>
        <taxon>Laccaria</taxon>
    </lineage>
</organism>
<evidence type="ECO:0000313" key="2">
    <source>
        <dbReference type="EMBL" id="KIJ93654.1"/>
    </source>
</evidence>